<feature type="non-terminal residue" evidence="2">
    <location>
        <position position="1"/>
    </location>
</feature>
<proteinExistence type="predicted"/>
<feature type="region of interest" description="Disordered" evidence="1">
    <location>
        <begin position="159"/>
        <end position="242"/>
    </location>
</feature>
<feature type="compositionally biased region" description="Low complexity" evidence="1">
    <location>
        <begin position="181"/>
        <end position="197"/>
    </location>
</feature>
<feature type="region of interest" description="Disordered" evidence="1">
    <location>
        <begin position="1"/>
        <end position="56"/>
    </location>
</feature>
<gene>
    <name evidence="2" type="ORF">RFI_18201</name>
</gene>
<protein>
    <submittedName>
        <fullName evidence="2">Uncharacterized protein</fullName>
    </submittedName>
</protein>
<evidence type="ECO:0000256" key="1">
    <source>
        <dbReference type="SAM" id="MobiDB-lite"/>
    </source>
</evidence>
<feature type="compositionally biased region" description="Polar residues" evidence="1">
    <location>
        <begin position="458"/>
        <end position="494"/>
    </location>
</feature>
<dbReference type="AlphaFoldDB" id="X6N133"/>
<evidence type="ECO:0000313" key="3">
    <source>
        <dbReference type="Proteomes" id="UP000023152"/>
    </source>
</evidence>
<sequence>DKDTDKKKTQEKEEENSNGLDSNETQKKNEKEQKNITEALTNDDVANERKEDVLGDPIRQCDDNIVTDASTKEYSINYYSSRDNNASSDCDNGKQNIGDIAHMHNLLQTLRELFGPAMKREQNKSNQADNKNEMESNNATKDDDNKNTELWLYENIAFPKEAKPSASQDHHKKKNKKKSEQQQSKSNQTDTNDNNQTHSAPAPSIVNPNECPSSLDSGNNNTTQCDQSNHENAPSNQHDHIESENPTATAVATVAAVAVAKHEQPAFKRGTIQQQNQAQWHFLLTIPRRFQQFRIDPTKPLREVLVQKVIVEYPHFRIASKKELAEEEMTVIDQMDRAQSLALIREITESSLKARELQQEYFETVAKRTALYMGRRMKPSYQPAARKRKIGHDNNPSGSNDDATKFQNKRQRTDDVHSAPSFASATATKWKSTSSFNSDPFHSSFNQVQATGIHHPSSAPNPFNPYHTSMPDSKNTTQNPQANRNSQSNWHYYM</sequence>
<dbReference type="Proteomes" id="UP000023152">
    <property type="component" value="Unassembled WGS sequence"/>
</dbReference>
<evidence type="ECO:0000313" key="2">
    <source>
        <dbReference type="EMBL" id="ETO19037.1"/>
    </source>
</evidence>
<feature type="compositionally biased region" description="Basic and acidic residues" evidence="1">
    <location>
        <begin position="130"/>
        <end position="146"/>
    </location>
</feature>
<feature type="compositionally biased region" description="Polar residues" evidence="1">
    <location>
        <begin position="206"/>
        <end position="236"/>
    </location>
</feature>
<dbReference type="EMBL" id="ASPP01014114">
    <property type="protein sequence ID" value="ETO19037.1"/>
    <property type="molecule type" value="Genomic_DNA"/>
</dbReference>
<reference evidence="2 3" key="1">
    <citation type="journal article" date="2013" name="Curr. Biol.">
        <title>The Genome of the Foraminiferan Reticulomyxa filosa.</title>
        <authorList>
            <person name="Glockner G."/>
            <person name="Hulsmann N."/>
            <person name="Schleicher M."/>
            <person name="Noegel A.A."/>
            <person name="Eichinger L."/>
            <person name="Gallinger C."/>
            <person name="Pawlowski J."/>
            <person name="Sierra R."/>
            <person name="Euteneuer U."/>
            <person name="Pillet L."/>
            <person name="Moustafa A."/>
            <person name="Platzer M."/>
            <person name="Groth M."/>
            <person name="Szafranski K."/>
            <person name="Schliwa M."/>
        </authorList>
    </citation>
    <scope>NUCLEOTIDE SEQUENCE [LARGE SCALE GENOMIC DNA]</scope>
</reference>
<feature type="region of interest" description="Disordered" evidence="1">
    <location>
        <begin position="452"/>
        <end position="494"/>
    </location>
</feature>
<name>X6N133_RETFI</name>
<comment type="caution">
    <text evidence="2">The sequence shown here is derived from an EMBL/GenBank/DDBJ whole genome shotgun (WGS) entry which is preliminary data.</text>
</comment>
<feature type="region of interest" description="Disordered" evidence="1">
    <location>
        <begin position="376"/>
        <end position="424"/>
    </location>
</feature>
<keyword evidence="3" id="KW-1185">Reference proteome</keyword>
<feature type="compositionally biased region" description="Basic and acidic residues" evidence="1">
    <location>
        <begin position="1"/>
        <end position="11"/>
    </location>
</feature>
<accession>X6N133</accession>
<feature type="region of interest" description="Disordered" evidence="1">
    <location>
        <begin position="121"/>
        <end position="146"/>
    </location>
</feature>
<organism evidence="2 3">
    <name type="scientific">Reticulomyxa filosa</name>
    <dbReference type="NCBI Taxonomy" id="46433"/>
    <lineage>
        <taxon>Eukaryota</taxon>
        <taxon>Sar</taxon>
        <taxon>Rhizaria</taxon>
        <taxon>Retaria</taxon>
        <taxon>Foraminifera</taxon>
        <taxon>Monothalamids</taxon>
        <taxon>Reticulomyxidae</taxon>
        <taxon>Reticulomyxa</taxon>
    </lineage>
</organism>
<feature type="compositionally biased region" description="Basic and acidic residues" evidence="1">
    <location>
        <begin position="24"/>
        <end position="35"/>
    </location>
</feature>